<name>A0ABU5FU51_9STRE</name>
<keyword evidence="3" id="KW-0808">Transferase</keyword>
<organism evidence="7 8">
    <name type="scientific">Streptococcus wuxiensis</name>
    <dbReference type="NCBI Taxonomy" id="3095078"/>
    <lineage>
        <taxon>Bacteria</taxon>
        <taxon>Bacillati</taxon>
        <taxon>Bacillota</taxon>
        <taxon>Bacilli</taxon>
        <taxon>Lactobacillales</taxon>
        <taxon>Streptococcaceae</taxon>
        <taxon>Streptococcus</taxon>
    </lineage>
</organism>
<comment type="caution">
    <text evidence="7">The sequence shown here is derived from an EMBL/GenBank/DDBJ whole genome shotgun (WGS) entry which is preliminary data.</text>
</comment>
<dbReference type="InterPro" id="IPR015840">
    <property type="entry name" value="DNA_MeTrfase_ParB"/>
</dbReference>
<dbReference type="RefSeq" id="WP_320694079.1">
    <property type="nucleotide sequence ID" value="NZ_JAXHDO010000009.1"/>
</dbReference>
<keyword evidence="2 7" id="KW-0489">Methyltransferase</keyword>
<evidence type="ECO:0000256" key="1">
    <source>
        <dbReference type="ARBA" id="ARBA00006594"/>
    </source>
</evidence>
<dbReference type="InterPro" id="IPR002052">
    <property type="entry name" value="DNA_methylase_N6_adenine_CS"/>
</dbReference>
<evidence type="ECO:0000313" key="8">
    <source>
        <dbReference type="Proteomes" id="UP001272345"/>
    </source>
</evidence>
<dbReference type="Gene3D" id="3.90.1530.10">
    <property type="entry name" value="Conserved hypothetical protein from pyrococcus furiosus pfu- 392566-001, ParB domain"/>
    <property type="match status" value="1"/>
</dbReference>
<evidence type="ECO:0000256" key="2">
    <source>
        <dbReference type="ARBA" id="ARBA00022603"/>
    </source>
</evidence>
<feature type="domain" description="ParB-like N-terminal" evidence="6">
    <location>
        <begin position="4"/>
        <end position="90"/>
    </location>
</feature>
<dbReference type="SUPFAM" id="SSF110849">
    <property type="entry name" value="ParB/Sulfiredoxin"/>
    <property type="match status" value="1"/>
</dbReference>
<dbReference type="InterPro" id="IPR036086">
    <property type="entry name" value="ParB/Sulfiredoxin_sf"/>
</dbReference>
<evidence type="ECO:0000313" key="7">
    <source>
        <dbReference type="EMBL" id="MDY4338109.1"/>
    </source>
</evidence>
<dbReference type="PRINTS" id="PR00508">
    <property type="entry name" value="S21N4MTFRASE"/>
</dbReference>
<dbReference type="PIRSF" id="PIRSF036758">
    <property type="entry name" value="Aden_M_ParB"/>
    <property type="match status" value="1"/>
</dbReference>
<dbReference type="GO" id="GO:0008168">
    <property type="term" value="F:methyltransferase activity"/>
    <property type="evidence" value="ECO:0007669"/>
    <property type="project" value="UniProtKB-KW"/>
</dbReference>
<dbReference type="CDD" id="cd16403">
    <property type="entry name" value="ParB_N_like_MT"/>
    <property type="match status" value="1"/>
</dbReference>
<dbReference type="Proteomes" id="UP001272345">
    <property type="component" value="Unassembled WGS sequence"/>
</dbReference>
<dbReference type="SUPFAM" id="SSF53335">
    <property type="entry name" value="S-adenosyl-L-methionine-dependent methyltransferases"/>
    <property type="match status" value="1"/>
</dbReference>
<keyword evidence="8" id="KW-1185">Reference proteome</keyword>
<evidence type="ECO:0000259" key="6">
    <source>
        <dbReference type="SMART" id="SM00470"/>
    </source>
</evidence>
<accession>A0ABU5FU51</accession>
<dbReference type="InterPro" id="IPR003115">
    <property type="entry name" value="ParB_N"/>
</dbReference>
<dbReference type="Pfam" id="PF02195">
    <property type="entry name" value="ParB_N"/>
    <property type="match status" value="1"/>
</dbReference>
<dbReference type="EC" id="2.1.1.-" evidence="5"/>
<reference evidence="7 8" key="1">
    <citation type="submission" date="2023-11" db="EMBL/GenBank/DDBJ databases">
        <title>Streptococcus wuxiensis sp. nov., Streptococcus jiangnanensis sp. nov., Streptococcus fermentans sp. nov., three novel members of the genus Streptococcus isolated from breast milk.</title>
        <authorList>
            <person name="Zhou Y."/>
            <person name="Yang B."/>
        </authorList>
    </citation>
    <scope>NUCLEOTIDE SEQUENCE [LARGE SCALE GENOMIC DNA]</scope>
    <source>
        <strain evidence="7 8">21WXBC0057M1</strain>
    </source>
</reference>
<dbReference type="InterPro" id="IPR002941">
    <property type="entry name" value="DNA_methylase_N4/N6"/>
</dbReference>
<dbReference type="GO" id="GO:0032259">
    <property type="term" value="P:methylation"/>
    <property type="evidence" value="ECO:0007669"/>
    <property type="project" value="UniProtKB-KW"/>
</dbReference>
<dbReference type="Pfam" id="PF01555">
    <property type="entry name" value="N6_N4_Mtase"/>
    <property type="match status" value="1"/>
</dbReference>
<evidence type="ECO:0000256" key="3">
    <source>
        <dbReference type="ARBA" id="ARBA00022679"/>
    </source>
</evidence>
<keyword evidence="4" id="KW-0680">Restriction system</keyword>
<dbReference type="SMART" id="SM00470">
    <property type="entry name" value="ParB"/>
    <property type="match status" value="1"/>
</dbReference>
<dbReference type="PROSITE" id="PS00092">
    <property type="entry name" value="N6_MTASE"/>
    <property type="match status" value="1"/>
</dbReference>
<evidence type="ECO:0000256" key="4">
    <source>
        <dbReference type="ARBA" id="ARBA00022747"/>
    </source>
</evidence>
<sequence length="491" mass="56683">MKIELLAIDKIKMYENNAKLHPREQIEQIKKSILEFGNNDPIAVDEHNVIIEGHGRFVALKELGYDEVEIIRLSHMTDEQKKAYILAHNKLTMNSGFDMEILELELEDITNINMEDFGFDFEKIEGMDEDVEEVEQDEYDEELRETNIKPGDIFQLGEHRLACGDSTDAMHIQKLLDGVKVDTVYTDPPYGMKKEKDGVQNDNLNYDDLLDFNKKWVPITFDAMREVGSWYCWGIDEPLMDLYSNILRPMKEAQEITFRNLLTWDKGSGQGQMWEHARMYPTADEKCLFVMKGVQGFNTNSNNYFEGYEAIRKPLAEAAGRVGLTSKKLKEITGVGMYSHWFTKSQWSLIPQEHFQKVAGYYGDEWELDYDRIKQDYDRIKQEYYATRAFFDATHANFNNVLHFNRTSGDEKESAGGHATPKPLALVALMLKSSTRKGDVVLDVFGGSGSTLIACERLGRTCYINELEPKYVDLIIRRWEKETGREAVKLN</sequence>
<dbReference type="EMBL" id="JAXHDO010000009">
    <property type="protein sequence ID" value="MDY4338109.1"/>
    <property type="molecule type" value="Genomic_DNA"/>
</dbReference>
<proteinExistence type="inferred from homology"/>
<gene>
    <name evidence="7" type="ORF">SPC83_08280</name>
</gene>
<dbReference type="InterPro" id="IPR001091">
    <property type="entry name" value="RM_Methyltransferase"/>
</dbReference>
<protein>
    <recommendedName>
        <fullName evidence="5">Methyltransferase</fullName>
        <ecNumber evidence="5">2.1.1.-</ecNumber>
    </recommendedName>
</protein>
<dbReference type="InterPro" id="IPR029063">
    <property type="entry name" value="SAM-dependent_MTases_sf"/>
</dbReference>
<evidence type="ECO:0000256" key="5">
    <source>
        <dbReference type="RuleBase" id="RU362026"/>
    </source>
</evidence>
<comment type="similarity">
    <text evidence="1 5">Belongs to the N(4)/N(6)-methyltransferase family.</text>
</comment>
<dbReference type="Gene3D" id="3.40.50.150">
    <property type="entry name" value="Vaccinia Virus protein VP39"/>
    <property type="match status" value="1"/>
</dbReference>